<feature type="region of interest" description="Disordered" evidence="9">
    <location>
        <begin position="1041"/>
        <end position="1090"/>
    </location>
</feature>
<protein>
    <submittedName>
        <fullName evidence="13">Uncharacterized protein</fullName>
    </submittedName>
</protein>
<dbReference type="FunFam" id="2.60.40.10:FF:000189">
    <property type="entry name" value="Neogenin isoform 3"/>
    <property type="match status" value="1"/>
</dbReference>
<dbReference type="GO" id="GO:0009653">
    <property type="term" value="P:anatomical structure morphogenesis"/>
    <property type="evidence" value="ECO:0007669"/>
    <property type="project" value="UniProtKB-ARBA"/>
</dbReference>
<dbReference type="PRINTS" id="PR00014">
    <property type="entry name" value="FNTYPEIII"/>
</dbReference>
<evidence type="ECO:0000256" key="1">
    <source>
        <dbReference type="ARBA" id="ARBA00004167"/>
    </source>
</evidence>
<dbReference type="SUPFAM" id="SSF49265">
    <property type="entry name" value="Fibronectin type III"/>
    <property type="match status" value="2"/>
</dbReference>
<evidence type="ECO:0000313" key="14">
    <source>
        <dbReference type="Proteomes" id="UP001487740"/>
    </source>
</evidence>
<dbReference type="InterPro" id="IPR003599">
    <property type="entry name" value="Ig_sub"/>
</dbReference>
<evidence type="ECO:0000256" key="10">
    <source>
        <dbReference type="SAM" id="Phobius"/>
    </source>
</evidence>
<evidence type="ECO:0000259" key="11">
    <source>
        <dbReference type="PROSITE" id="PS50835"/>
    </source>
</evidence>
<feature type="transmembrane region" description="Helical" evidence="10">
    <location>
        <begin position="804"/>
        <end position="826"/>
    </location>
</feature>
<reference evidence="13 14" key="1">
    <citation type="submission" date="2023-03" db="EMBL/GenBank/DDBJ databases">
        <title>High-quality genome of Scylla paramamosain provides insights in environmental adaptation.</title>
        <authorList>
            <person name="Zhang L."/>
        </authorList>
    </citation>
    <scope>NUCLEOTIDE SEQUENCE [LARGE SCALE GENOMIC DNA]</scope>
    <source>
        <strain evidence="13">LZ_2023a</strain>
        <tissue evidence="13">Muscle</tissue>
    </source>
</reference>
<feature type="domain" description="Fibronectin type-III" evidence="12">
    <location>
        <begin position="469"/>
        <end position="562"/>
    </location>
</feature>
<gene>
    <name evidence="13" type="ORF">O3P69_009471</name>
</gene>
<dbReference type="Pfam" id="PF13927">
    <property type="entry name" value="Ig_3"/>
    <property type="match status" value="1"/>
</dbReference>
<keyword evidence="5 10" id="KW-1133">Transmembrane helix</keyword>
<evidence type="ECO:0000256" key="4">
    <source>
        <dbReference type="ARBA" id="ARBA00022737"/>
    </source>
</evidence>
<dbReference type="PANTHER" id="PTHR44170:SF29">
    <property type="entry name" value="NEOGENIN"/>
    <property type="match status" value="1"/>
</dbReference>
<feature type="region of interest" description="Disordered" evidence="9">
    <location>
        <begin position="671"/>
        <end position="690"/>
    </location>
</feature>
<keyword evidence="2 10" id="KW-0812">Transmembrane</keyword>
<dbReference type="Pfam" id="PF07679">
    <property type="entry name" value="I-set"/>
    <property type="match status" value="3"/>
</dbReference>
<dbReference type="InterPro" id="IPR013098">
    <property type="entry name" value="Ig_I-set"/>
</dbReference>
<dbReference type="GO" id="GO:0016020">
    <property type="term" value="C:membrane"/>
    <property type="evidence" value="ECO:0007669"/>
    <property type="project" value="UniProtKB-SubCell"/>
</dbReference>
<keyword evidence="6 10" id="KW-0472">Membrane</keyword>
<dbReference type="InterPro" id="IPR007110">
    <property type="entry name" value="Ig-like_dom"/>
</dbReference>
<dbReference type="SUPFAM" id="SSF48726">
    <property type="entry name" value="Immunoglobulin"/>
    <property type="match status" value="4"/>
</dbReference>
<evidence type="ECO:0000256" key="7">
    <source>
        <dbReference type="ARBA" id="ARBA00023157"/>
    </source>
</evidence>
<feature type="domain" description="Ig-like" evidence="11">
    <location>
        <begin position="46"/>
        <end position="155"/>
    </location>
</feature>
<dbReference type="Proteomes" id="UP001487740">
    <property type="component" value="Unassembled WGS sequence"/>
</dbReference>
<dbReference type="EMBL" id="JARAKH010000044">
    <property type="protein sequence ID" value="KAK8378772.1"/>
    <property type="molecule type" value="Genomic_DNA"/>
</dbReference>
<feature type="domain" description="Ig-like" evidence="11">
    <location>
        <begin position="359"/>
        <end position="445"/>
    </location>
</feature>
<dbReference type="InterPro" id="IPR003598">
    <property type="entry name" value="Ig_sub2"/>
</dbReference>
<dbReference type="GO" id="GO:0030154">
    <property type="term" value="P:cell differentiation"/>
    <property type="evidence" value="ECO:0007669"/>
    <property type="project" value="UniProtKB-ARBA"/>
</dbReference>
<evidence type="ECO:0000259" key="12">
    <source>
        <dbReference type="PROSITE" id="PS50853"/>
    </source>
</evidence>
<dbReference type="Gene3D" id="2.60.40.10">
    <property type="entry name" value="Immunoglobulins"/>
    <property type="match status" value="7"/>
</dbReference>
<feature type="region of interest" description="Disordered" evidence="9">
    <location>
        <begin position="991"/>
        <end position="1029"/>
    </location>
</feature>
<keyword evidence="7" id="KW-1015">Disulfide bond</keyword>
<dbReference type="InterPro" id="IPR036116">
    <property type="entry name" value="FN3_sf"/>
</dbReference>
<name>A0AAW0SXL1_SCYPA</name>
<keyword evidence="8" id="KW-0393">Immunoglobulin domain</keyword>
<feature type="compositionally biased region" description="Gly residues" evidence="9">
    <location>
        <begin position="1073"/>
        <end position="1082"/>
    </location>
</feature>
<feature type="compositionally biased region" description="Basic and acidic residues" evidence="9">
    <location>
        <begin position="1231"/>
        <end position="1243"/>
    </location>
</feature>
<dbReference type="GO" id="GO:0007399">
    <property type="term" value="P:nervous system development"/>
    <property type="evidence" value="ECO:0007669"/>
    <property type="project" value="UniProtKB-ARBA"/>
</dbReference>
<organism evidence="13 14">
    <name type="scientific">Scylla paramamosain</name>
    <name type="common">Mud crab</name>
    <dbReference type="NCBI Taxonomy" id="85552"/>
    <lineage>
        <taxon>Eukaryota</taxon>
        <taxon>Metazoa</taxon>
        <taxon>Ecdysozoa</taxon>
        <taxon>Arthropoda</taxon>
        <taxon>Crustacea</taxon>
        <taxon>Multicrustacea</taxon>
        <taxon>Malacostraca</taxon>
        <taxon>Eumalacostraca</taxon>
        <taxon>Eucarida</taxon>
        <taxon>Decapoda</taxon>
        <taxon>Pleocyemata</taxon>
        <taxon>Brachyura</taxon>
        <taxon>Eubrachyura</taxon>
        <taxon>Portunoidea</taxon>
        <taxon>Portunidae</taxon>
        <taxon>Portuninae</taxon>
        <taxon>Scylla</taxon>
    </lineage>
</organism>
<dbReference type="InterPro" id="IPR036179">
    <property type="entry name" value="Ig-like_dom_sf"/>
</dbReference>
<feature type="domain" description="Fibronectin type-III" evidence="12">
    <location>
        <begin position="587"/>
        <end position="682"/>
    </location>
</feature>
<comment type="subcellular location">
    <subcellularLocation>
        <location evidence="1">Membrane</location>
        <topology evidence="1">Single-pass membrane protein</topology>
    </subcellularLocation>
</comment>
<evidence type="ECO:0000256" key="6">
    <source>
        <dbReference type="ARBA" id="ARBA00023136"/>
    </source>
</evidence>
<keyword evidence="4" id="KW-0677">Repeat</keyword>
<evidence type="ECO:0000256" key="8">
    <source>
        <dbReference type="ARBA" id="ARBA00023319"/>
    </source>
</evidence>
<comment type="caution">
    <text evidence="13">The sequence shown here is derived from an EMBL/GenBank/DDBJ whole genome shotgun (WGS) entry which is preliminary data.</text>
</comment>
<dbReference type="CDD" id="cd00063">
    <property type="entry name" value="FN3"/>
    <property type="match status" value="3"/>
</dbReference>
<evidence type="ECO:0000256" key="9">
    <source>
        <dbReference type="SAM" id="MobiDB-lite"/>
    </source>
</evidence>
<dbReference type="SMART" id="SM00408">
    <property type="entry name" value="IGc2"/>
    <property type="match status" value="4"/>
</dbReference>
<evidence type="ECO:0000256" key="3">
    <source>
        <dbReference type="ARBA" id="ARBA00022729"/>
    </source>
</evidence>
<dbReference type="InterPro" id="IPR003961">
    <property type="entry name" value="FN3_dom"/>
</dbReference>
<accession>A0AAW0SXL1</accession>
<dbReference type="PROSITE" id="PS50853">
    <property type="entry name" value="FN3"/>
    <property type="match status" value="3"/>
</dbReference>
<dbReference type="InterPro" id="IPR013783">
    <property type="entry name" value="Ig-like_fold"/>
</dbReference>
<dbReference type="Pfam" id="PF00041">
    <property type="entry name" value="fn3"/>
    <property type="match status" value="3"/>
</dbReference>
<dbReference type="SMART" id="SM00409">
    <property type="entry name" value="IG"/>
    <property type="match status" value="4"/>
</dbReference>
<keyword evidence="3" id="KW-0732">Signal</keyword>
<evidence type="ECO:0000313" key="13">
    <source>
        <dbReference type="EMBL" id="KAK8378772.1"/>
    </source>
</evidence>
<feature type="region of interest" description="Disordered" evidence="9">
    <location>
        <begin position="1231"/>
        <end position="1261"/>
    </location>
</feature>
<evidence type="ECO:0000256" key="2">
    <source>
        <dbReference type="ARBA" id="ARBA00022692"/>
    </source>
</evidence>
<dbReference type="PROSITE" id="PS50835">
    <property type="entry name" value="IG_LIKE"/>
    <property type="match status" value="4"/>
</dbReference>
<proteinExistence type="predicted"/>
<dbReference type="AlphaFoldDB" id="A0AAW0SXL1"/>
<dbReference type="SMART" id="SM00060">
    <property type="entry name" value="FN3"/>
    <property type="match status" value="3"/>
</dbReference>
<sequence length="1261" mass="135357">MWRRGAVVAWRGVVLWCGVVCGGALIPVMLAAPQAFTPPSPLPHHPITSIAERAGAGGSGRERAVLRDDFRRTPADTVVAAGESALLECEPPRGHPEPLVRWRRNGQVIKVPESHRHEVVDEGTLLIRHVQQSDAGQYTCEAWNLAGSKTTEPVNLYVHIKPSFLRGPKDTVTLTDRKVEFECLVNGDPNPQVTWRRLRGPLPEDRTELLEDHTLRISRVSPADEDTYVCEAVNVVGTARTNATLTVYTAPEFLVRPQDVRSSVGSSAAFECLAVGRPPPLVVWSRQDNHNLLLPRQDTPTGEPDDQPNVWVNAEGTLIINQVTRALAGWYSCAAVSAAGSLVARALLDVPAPTLHPPPVIALRPRNVTVTPGGAAVLVCRAEGDPVPRVTWGRDGSALPEDDPRIIVLDSGTLQIDATTEEDAGQYSCSASSSAGTTSAHAFLQVVPPDSPAAAHVTPSPDPKDLPSAPSAPVLRARNATSLTVAWGAPDQEGGSAITSYILEVWGGAGSWRELEEHVPATTYTLAGLNPNTQYRAVVRAMNMHGMSEASVVSDPLLTSGLPEGVGGVGGDGQNDETQVRAVLSHPLVTLLPPTPVSSTSIRLTWKVKEYGDYIEGFYVRYRDLDSAPHVFRSEKVGRGPPEAVTLTELSKYTQYEFFVVPYHGAIHGHPSNSRMARTKEDVPSAPPSGVESLVLNRTSVVLSWRAPSAAHTNGRVTRFSLWLFLNKTQPHSNLTVPGGQHSLTLHNLTYGALYTASVAAFTKAGQGPTSGGHTWLQDPSAGAGTDEARRVTSPLLAVLRETWFIGAVGAAGFVALAVFVTVVFYRRKKNEKRVMGGYKMDGRGVNGTMTGGLWIERGPWGSSSANTDDKNDTTPEKLLNLNAMPADYAEVDGPGAPLMPQPHQALQQAPPGTPVAYATTNILRSRNGEKVEPNIPVYGGSMYGDNTAVTHSQPDDNLVVYCTLKKQQLYKPALSPALNAKQPHPVVQRGYIPPWEQHNPPPLPEHPPPDHHQQHPAPPTSQAQWRHQSPMVNRALARQITTGSLPRQLNKRKASPSVPKRGLNTGDFDVLGGSGSGGGSSGDDLPPPPSDLIIPATPPLRKDSGDSLGSVGVGLQGLQGLSGSRMMGAPGAPRLARDYSPGRLPDMYGGGSVYQGPIDEVEESDGTYNDGNIYTDNSAMYESTSAFYGKMGDKMFAADATNPLLAAQKGTYQHGSLPHHARQLNGIKEHSMKQNLQLHHDSLTSPPSLNHHTQPQPLPR</sequence>
<feature type="domain" description="Fibronectin type-III" evidence="12">
    <location>
        <begin position="687"/>
        <end position="782"/>
    </location>
</feature>
<feature type="region of interest" description="Disordered" evidence="9">
    <location>
        <begin position="450"/>
        <end position="472"/>
    </location>
</feature>
<feature type="transmembrane region" description="Helical" evidence="10">
    <location>
        <begin position="12"/>
        <end position="32"/>
    </location>
</feature>
<dbReference type="GO" id="GO:0098609">
    <property type="term" value="P:cell-cell adhesion"/>
    <property type="evidence" value="ECO:0007669"/>
    <property type="project" value="TreeGrafter"/>
</dbReference>
<feature type="compositionally biased region" description="Polar residues" evidence="9">
    <location>
        <begin position="1244"/>
        <end position="1261"/>
    </location>
</feature>
<feature type="domain" description="Ig-like" evidence="11">
    <location>
        <begin position="162"/>
        <end position="246"/>
    </location>
</feature>
<dbReference type="PANTHER" id="PTHR44170">
    <property type="entry name" value="PROTEIN SIDEKICK"/>
    <property type="match status" value="1"/>
</dbReference>
<feature type="domain" description="Ig-like" evidence="11">
    <location>
        <begin position="251"/>
        <end position="349"/>
    </location>
</feature>
<dbReference type="FunFam" id="2.60.40.10:FF:000008">
    <property type="entry name" value="roundabout homolog 2 isoform X2"/>
    <property type="match status" value="1"/>
</dbReference>
<keyword evidence="14" id="KW-1185">Reference proteome</keyword>
<dbReference type="FunFam" id="2.60.40.10:FF:000032">
    <property type="entry name" value="palladin isoform X1"/>
    <property type="match status" value="1"/>
</dbReference>
<evidence type="ECO:0000256" key="5">
    <source>
        <dbReference type="ARBA" id="ARBA00022989"/>
    </source>
</evidence>